<dbReference type="PROSITE" id="PS00887">
    <property type="entry name" value="ILVD_EDD_2"/>
    <property type="match status" value="1"/>
</dbReference>
<evidence type="ECO:0000259" key="4">
    <source>
        <dbReference type="Pfam" id="PF24877"/>
    </source>
</evidence>
<dbReference type="InterPro" id="IPR037237">
    <property type="entry name" value="IlvD/EDD_N"/>
</dbReference>
<dbReference type="InterPro" id="IPR042096">
    <property type="entry name" value="Dihydro-acid_dehy_C"/>
</dbReference>
<gene>
    <name evidence="5" type="ORF">ZEAMMB73_Zm00001d031929</name>
</gene>
<protein>
    <submittedName>
        <fullName evidence="5">Dihydroxy-acid dehydratase chloroplastic</fullName>
    </submittedName>
</protein>
<dbReference type="ExpressionAtlas" id="A0A1D6KMC6">
    <property type="expression patterns" value="baseline and differential"/>
</dbReference>
<dbReference type="FunFam" id="3.50.30.80:FF:000005">
    <property type="entry name" value="Dihydroxy-acid dehydratase chloroplastic"/>
    <property type="match status" value="1"/>
</dbReference>
<organism evidence="5">
    <name type="scientific">Zea mays</name>
    <name type="common">Maize</name>
    <dbReference type="NCBI Taxonomy" id="4577"/>
    <lineage>
        <taxon>Eukaryota</taxon>
        <taxon>Viridiplantae</taxon>
        <taxon>Streptophyta</taxon>
        <taxon>Embryophyta</taxon>
        <taxon>Tracheophyta</taxon>
        <taxon>Spermatophyta</taxon>
        <taxon>Magnoliopsida</taxon>
        <taxon>Liliopsida</taxon>
        <taxon>Poales</taxon>
        <taxon>Poaceae</taxon>
        <taxon>PACMAD clade</taxon>
        <taxon>Panicoideae</taxon>
        <taxon>Andropogonodae</taxon>
        <taxon>Andropogoneae</taxon>
        <taxon>Tripsacinae</taxon>
        <taxon>Zea</taxon>
    </lineage>
</organism>
<dbReference type="InterPro" id="IPR020558">
    <property type="entry name" value="DiOHA_6PGluconate_deHydtase_CS"/>
</dbReference>
<accession>A0A1D6KMC6</accession>
<dbReference type="SUPFAM" id="SSF52016">
    <property type="entry name" value="LeuD/IlvD-like"/>
    <property type="match status" value="1"/>
</dbReference>
<reference evidence="5" key="1">
    <citation type="submission" date="2015-12" db="EMBL/GenBank/DDBJ databases">
        <title>Update maize B73 reference genome by single molecule sequencing technologies.</title>
        <authorList>
            <consortium name="Maize Genome Sequencing Project"/>
            <person name="Ware D."/>
        </authorList>
    </citation>
    <scope>NUCLEOTIDE SEQUENCE [LARGE SCALE GENOMIC DNA]</scope>
    <source>
        <tissue evidence="5">Seedling</tissue>
    </source>
</reference>
<name>A0A1D6KMC6_MAIZE</name>
<evidence type="ECO:0000256" key="2">
    <source>
        <dbReference type="ARBA" id="ARBA00023239"/>
    </source>
</evidence>
<dbReference type="GO" id="GO:0016836">
    <property type="term" value="F:hydro-lyase activity"/>
    <property type="evidence" value="ECO:0007669"/>
    <property type="project" value="UniProtKB-ARBA"/>
</dbReference>
<evidence type="ECO:0000256" key="1">
    <source>
        <dbReference type="ARBA" id="ARBA00006486"/>
    </source>
</evidence>
<feature type="domain" description="Dihydroxy-acid/6-phosphogluconate dehydratase N-terminal" evidence="3">
    <location>
        <begin position="9"/>
        <end position="43"/>
    </location>
</feature>
<dbReference type="SUPFAM" id="SSF143975">
    <property type="entry name" value="IlvD/EDD N-terminal domain-like"/>
    <property type="match status" value="1"/>
</dbReference>
<dbReference type="AlphaFoldDB" id="A0A1D6KMC6"/>
<dbReference type="EMBL" id="CM007647">
    <property type="protein sequence ID" value="ONM03996.1"/>
    <property type="molecule type" value="Genomic_DNA"/>
</dbReference>
<keyword evidence="2" id="KW-0456">Lyase</keyword>
<evidence type="ECO:0000313" key="5">
    <source>
        <dbReference type="EMBL" id="ONM03996.1"/>
    </source>
</evidence>
<sequence length="270" mass="28978">MLCMRVSPMLQIGGTPAVIHYLLEQGLLDGDCMTVTGKTLAENAKIFPPLSEGQQIIRPLDNPIKPTGHIQILYGNLAPEGSVAKITGKEGLFFSGPALVFEGEESMITAISENPANFKGKVVVIRGEGPKGGPGMPEMLTPTSAIMGAGLGKECALLTDGRFSGGSHGFVVGHICPEAQYMIVKINCRRFVLFTKGAIFQEGGPIGLVHSGDVITIDVSKRVIDVDLTEQQLEERRRKWTPPPYKSTCGALWKYIKLVAPASRGCVTDE</sequence>
<dbReference type="Gene3D" id="3.50.30.80">
    <property type="entry name" value="IlvD/EDD C-terminal domain-like"/>
    <property type="match status" value="2"/>
</dbReference>
<dbReference type="InterPro" id="IPR050165">
    <property type="entry name" value="DHAD_IlvD/Edd"/>
</dbReference>
<dbReference type="Pfam" id="PF24877">
    <property type="entry name" value="ILV_EDD_C"/>
    <property type="match status" value="2"/>
</dbReference>
<comment type="similarity">
    <text evidence="1">Belongs to the IlvD/Edd family.</text>
</comment>
<dbReference type="InterPro" id="IPR056740">
    <property type="entry name" value="ILV_EDD_C"/>
</dbReference>
<evidence type="ECO:0000259" key="3">
    <source>
        <dbReference type="Pfam" id="PF00920"/>
    </source>
</evidence>
<dbReference type="InterPro" id="IPR000581">
    <property type="entry name" value="ILV_EDD_N"/>
</dbReference>
<feature type="domain" description="Dihydroxy-acid/6-phosphogluconate dehydratase C-terminal" evidence="4">
    <location>
        <begin position="55"/>
        <end position="180"/>
    </location>
</feature>
<dbReference type="Pfam" id="PF00920">
    <property type="entry name" value="ILVD_EDD_N"/>
    <property type="match status" value="1"/>
</dbReference>
<dbReference type="PANTHER" id="PTHR21000">
    <property type="entry name" value="DIHYDROXY-ACID DEHYDRATASE DAD"/>
    <property type="match status" value="1"/>
</dbReference>
<proteinExistence type="inferred from homology"/>
<feature type="domain" description="Dihydroxy-acid/6-phosphogluconate dehydratase C-terminal" evidence="4">
    <location>
        <begin position="202"/>
        <end position="266"/>
    </location>
</feature>
<dbReference type="PANTHER" id="PTHR21000:SF5">
    <property type="entry name" value="DIHYDROXY-ACID DEHYDRATASE, MITOCHONDRIAL"/>
    <property type="match status" value="1"/>
</dbReference>